<accession>A0AAW2YZA5</accession>
<comment type="caution">
    <text evidence="1">The sequence shown here is derived from an EMBL/GenBank/DDBJ whole genome shotgun (WGS) entry which is preliminary data.</text>
</comment>
<dbReference type="Proteomes" id="UP001431209">
    <property type="component" value="Unassembled WGS sequence"/>
</dbReference>
<reference evidence="1 2" key="1">
    <citation type="submission" date="2024-03" db="EMBL/GenBank/DDBJ databases">
        <title>The Acrasis kona genome and developmental transcriptomes reveal deep origins of eukaryotic multicellular pathways.</title>
        <authorList>
            <person name="Sheikh S."/>
            <person name="Fu C.-J."/>
            <person name="Brown M.W."/>
            <person name="Baldauf S.L."/>
        </authorList>
    </citation>
    <scope>NUCLEOTIDE SEQUENCE [LARGE SCALE GENOMIC DNA]</scope>
    <source>
        <strain evidence="1 2">ATCC MYA-3509</strain>
    </source>
</reference>
<name>A0AAW2YZA5_9EUKA</name>
<keyword evidence="2" id="KW-1185">Reference proteome</keyword>
<protein>
    <submittedName>
        <fullName evidence="1">Uncharacterized protein</fullName>
    </submittedName>
</protein>
<dbReference type="EMBL" id="JAOPGA020000819">
    <property type="protein sequence ID" value="KAL0482085.1"/>
    <property type="molecule type" value="Genomic_DNA"/>
</dbReference>
<gene>
    <name evidence="1" type="ORF">AKO1_013238</name>
</gene>
<evidence type="ECO:0000313" key="1">
    <source>
        <dbReference type="EMBL" id="KAL0482085.1"/>
    </source>
</evidence>
<organism evidence="1 2">
    <name type="scientific">Acrasis kona</name>
    <dbReference type="NCBI Taxonomy" id="1008807"/>
    <lineage>
        <taxon>Eukaryota</taxon>
        <taxon>Discoba</taxon>
        <taxon>Heterolobosea</taxon>
        <taxon>Tetramitia</taxon>
        <taxon>Eutetramitia</taxon>
        <taxon>Acrasidae</taxon>
        <taxon>Acrasis</taxon>
    </lineage>
</organism>
<evidence type="ECO:0000313" key="2">
    <source>
        <dbReference type="Proteomes" id="UP001431209"/>
    </source>
</evidence>
<sequence length="73" mass="8267">MNGRFYAHPSKVFVVATRSIHTEQEGIIVECCIDGQQWTEMSPDVVDTSTDLAEIEAVTFAIKDQALERLRLR</sequence>
<proteinExistence type="predicted"/>
<dbReference type="AlphaFoldDB" id="A0AAW2YZA5"/>